<evidence type="ECO:0000259" key="1">
    <source>
        <dbReference type="Pfam" id="PF13966"/>
    </source>
</evidence>
<reference evidence="2" key="2">
    <citation type="journal article" date="2024" name="Plant">
        <title>Genomic evolution and insights into agronomic trait innovations of Sesamum species.</title>
        <authorList>
            <person name="Miao H."/>
            <person name="Wang L."/>
            <person name="Qu L."/>
            <person name="Liu H."/>
            <person name="Sun Y."/>
            <person name="Le M."/>
            <person name="Wang Q."/>
            <person name="Wei S."/>
            <person name="Zheng Y."/>
            <person name="Lin W."/>
            <person name="Duan Y."/>
            <person name="Cao H."/>
            <person name="Xiong S."/>
            <person name="Wang X."/>
            <person name="Wei L."/>
            <person name="Li C."/>
            <person name="Ma Q."/>
            <person name="Ju M."/>
            <person name="Zhao R."/>
            <person name="Li G."/>
            <person name="Mu C."/>
            <person name="Tian Q."/>
            <person name="Mei H."/>
            <person name="Zhang T."/>
            <person name="Gao T."/>
            <person name="Zhang H."/>
        </authorList>
    </citation>
    <scope>NUCLEOTIDE SEQUENCE</scope>
    <source>
        <strain evidence="2">KEN1</strain>
    </source>
</reference>
<dbReference type="EMBL" id="JACGWN010000005">
    <property type="protein sequence ID" value="KAL0449346.1"/>
    <property type="molecule type" value="Genomic_DNA"/>
</dbReference>
<dbReference type="Pfam" id="PF13966">
    <property type="entry name" value="zf-RVT"/>
    <property type="match status" value="1"/>
</dbReference>
<protein>
    <recommendedName>
        <fullName evidence="1">Reverse transcriptase zinc-binding domain-containing protein</fullName>
    </recommendedName>
</protein>
<comment type="caution">
    <text evidence="2">The sequence shown here is derived from an EMBL/GenBank/DDBJ whole genome shotgun (WGS) entry which is preliminary data.</text>
</comment>
<accession>A0AAW2X6U2</accession>
<dbReference type="InterPro" id="IPR026960">
    <property type="entry name" value="RVT-Znf"/>
</dbReference>
<name>A0AAW2X6U2_9LAMI</name>
<proteinExistence type="predicted"/>
<gene>
    <name evidence="2" type="ORF">Slati_1491000</name>
</gene>
<sequence>MDCTYKIRSGELDHWCWHYDKKGRYSVKSAYWLAMQQSSQSGSCNTTQTISQKGWLHLVGEGVPKVLLFAWRCYGLAFPTQFNLHRRWVEVDSLCAVCGNVEGGVELILVDCPFTRLVWGLVFHPLEMDLEERS</sequence>
<organism evidence="2">
    <name type="scientific">Sesamum latifolium</name>
    <dbReference type="NCBI Taxonomy" id="2727402"/>
    <lineage>
        <taxon>Eukaryota</taxon>
        <taxon>Viridiplantae</taxon>
        <taxon>Streptophyta</taxon>
        <taxon>Embryophyta</taxon>
        <taxon>Tracheophyta</taxon>
        <taxon>Spermatophyta</taxon>
        <taxon>Magnoliopsida</taxon>
        <taxon>eudicotyledons</taxon>
        <taxon>Gunneridae</taxon>
        <taxon>Pentapetalae</taxon>
        <taxon>asterids</taxon>
        <taxon>lamiids</taxon>
        <taxon>Lamiales</taxon>
        <taxon>Pedaliaceae</taxon>
        <taxon>Sesamum</taxon>
    </lineage>
</organism>
<reference evidence="2" key="1">
    <citation type="submission" date="2020-06" db="EMBL/GenBank/DDBJ databases">
        <authorList>
            <person name="Li T."/>
            <person name="Hu X."/>
            <person name="Zhang T."/>
            <person name="Song X."/>
            <person name="Zhang H."/>
            <person name="Dai N."/>
            <person name="Sheng W."/>
            <person name="Hou X."/>
            <person name="Wei L."/>
        </authorList>
    </citation>
    <scope>NUCLEOTIDE SEQUENCE</scope>
    <source>
        <strain evidence="2">KEN1</strain>
        <tissue evidence="2">Leaf</tissue>
    </source>
</reference>
<dbReference type="AlphaFoldDB" id="A0AAW2X6U2"/>
<feature type="domain" description="Reverse transcriptase zinc-binding" evidence="1">
    <location>
        <begin position="25"/>
        <end position="119"/>
    </location>
</feature>
<evidence type="ECO:0000313" key="2">
    <source>
        <dbReference type="EMBL" id="KAL0449346.1"/>
    </source>
</evidence>